<evidence type="ECO:0000313" key="2">
    <source>
        <dbReference type="Proteomes" id="UP001583177"/>
    </source>
</evidence>
<dbReference type="EMBL" id="JAWRVE010000022">
    <property type="protein sequence ID" value="KAL1874553.1"/>
    <property type="molecule type" value="Genomic_DNA"/>
</dbReference>
<comment type="caution">
    <text evidence="1">The sequence shown here is derived from an EMBL/GenBank/DDBJ whole genome shotgun (WGS) entry which is preliminary data.</text>
</comment>
<dbReference type="Proteomes" id="UP001583177">
    <property type="component" value="Unassembled WGS sequence"/>
</dbReference>
<gene>
    <name evidence="1" type="ORF">Daus18300_003572</name>
</gene>
<proteinExistence type="predicted"/>
<organism evidence="1 2">
    <name type="scientific">Diaporthe australafricana</name>
    <dbReference type="NCBI Taxonomy" id="127596"/>
    <lineage>
        <taxon>Eukaryota</taxon>
        <taxon>Fungi</taxon>
        <taxon>Dikarya</taxon>
        <taxon>Ascomycota</taxon>
        <taxon>Pezizomycotina</taxon>
        <taxon>Sordariomycetes</taxon>
        <taxon>Sordariomycetidae</taxon>
        <taxon>Diaporthales</taxon>
        <taxon>Diaporthaceae</taxon>
        <taxon>Diaporthe</taxon>
    </lineage>
</organism>
<protein>
    <submittedName>
        <fullName evidence="1">Uncharacterized protein</fullName>
    </submittedName>
</protein>
<accession>A0ABR3XF25</accession>
<evidence type="ECO:0000313" key="1">
    <source>
        <dbReference type="EMBL" id="KAL1874553.1"/>
    </source>
</evidence>
<sequence length="68" mass="7520">MTLSGKDRADLSSYIHSAASGLDAQLRSKIQVWAPARVKTVTDIPRLLAAEAKNKGFDMDFILLRSSW</sequence>
<name>A0ABR3XF25_9PEZI</name>
<reference evidence="1 2" key="1">
    <citation type="journal article" date="2024" name="IMA Fungus">
        <title>IMA Genome - F19 : A genome assembly and annotation guide to empower mycologists, including annotated draft genome sequences of Ceratocystis pirilliformis, Diaporthe australafricana, Fusarium ophioides, Paecilomyces lecythidis, and Sporothrix stenoceras.</title>
        <authorList>
            <person name="Aylward J."/>
            <person name="Wilson A.M."/>
            <person name="Visagie C.M."/>
            <person name="Spraker J."/>
            <person name="Barnes I."/>
            <person name="Buitendag C."/>
            <person name="Ceriani C."/>
            <person name="Del Mar Angel L."/>
            <person name="du Plessis D."/>
            <person name="Fuchs T."/>
            <person name="Gasser K."/>
            <person name="Kramer D."/>
            <person name="Li W."/>
            <person name="Munsamy K."/>
            <person name="Piso A."/>
            <person name="Price J.L."/>
            <person name="Sonnekus B."/>
            <person name="Thomas C."/>
            <person name="van der Nest A."/>
            <person name="van Dijk A."/>
            <person name="van Heerden A."/>
            <person name="van Vuuren N."/>
            <person name="Yilmaz N."/>
            <person name="Duong T.A."/>
            <person name="van der Merwe N.A."/>
            <person name="Wingfield M.J."/>
            <person name="Wingfield B.D."/>
        </authorList>
    </citation>
    <scope>NUCLEOTIDE SEQUENCE [LARGE SCALE GENOMIC DNA]</scope>
    <source>
        <strain evidence="1 2">CMW 18300</strain>
    </source>
</reference>
<keyword evidence="2" id="KW-1185">Reference proteome</keyword>